<dbReference type="EMBL" id="FUEZ01000004">
    <property type="protein sequence ID" value="SPM40031.1"/>
    <property type="molecule type" value="Genomic_DNA"/>
</dbReference>
<accession>A0A2U3P8H5</accession>
<proteinExistence type="predicted"/>
<keyword evidence="3" id="KW-1185">Reference proteome</keyword>
<name>A0A2U3P8H5_9MYCO</name>
<gene>
    <name evidence="2" type="ORF">MNAB215_2227</name>
</gene>
<evidence type="ECO:0000313" key="2">
    <source>
        <dbReference type="EMBL" id="SPM40031.1"/>
    </source>
</evidence>
<feature type="compositionally biased region" description="Low complexity" evidence="1">
    <location>
        <begin position="63"/>
        <end position="72"/>
    </location>
</feature>
<feature type="region of interest" description="Disordered" evidence="1">
    <location>
        <begin position="42"/>
        <end position="82"/>
    </location>
</feature>
<organism evidence="2 3">
    <name type="scientific">Mycobacterium numidiamassiliense</name>
    <dbReference type="NCBI Taxonomy" id="1841861"/>
    <lineage>
        <taxon>Bacteria</taxon>
        <taxon>Bacillati</taxon>
        <taxon>Actinomycetota</taxon>
        <taxon>Actinomycetes</taxon>
        <taxon>Mycobacteriales</taxon>
        <taxon>Mycobacteriaceae</taxon>
        <taxon>Mycobacterium</taxon>
    </lineage>
</organism>
<evidence type="ECO:0000313" key="3">
    <source>
        <dbReference type="Proteomes" id="UP000240424"/>
    </source>
</evidence>
<reference evidence="2 3" key="1">
    <citation type="submission" date="2017-01" db="EMBL/GenBank/DDBJ databases">
        <authorList>
            <consortium name="Urmite Genomes"/>
        </authorList>
    </citation>
    <scope>NUCLEOTIDE SEQUENCE [LARGE SCALE GENOMIC DNA]</scope>
    <source>
        <strain evidence="2 3">AB215</strain>
    </source>
</reference>
<dbReference type="Proteomes" id="UP000240424">
    <property type="component" value="Unassembled WGS sequence"/>
</dbReference>
<evidence type="ECO:0000256" key="1">
    <source>
        <dbReference type="SAM" id="MobiDB-lite"/>
    </source>
</evidence>
<dbReference type="STRING" id="1841861.GCA_900157365_00544"/>
<protein>
    <submittedName>
        <fullName evidence="2">13E12 repeat-containing protein</fullName>
    </submittedName>
</protein>
<sequence length="82" mass="9129">MGNLKCLCRQHHRLKTFHSGWQDTQLLDGTVIWTSPTGRTYRTSPAGADLFPPSRARMRRADTQQAQQAEAAKLSNYAGAQA</sequence>
<dbReference type="AlphaFoldDB" id="A0A2U3P8H5"/>